<dbReference type="InterPro" id="IPR019332">
    <property type="entry name" value="OSCP1"/>
</dbReference>
<dbReference type="PANTHER" id="PTHR21439:SF0">
    <property type="entry name" value="PROTEIN OSCP1"/>
    <property type="match status" value="1"/>
</dbReference>
<evidence type="ECO:0000313" key="2">
    <source>
        <dbReference type="Proteomes" id="UP000035680"/>
    </source>
</evidence>
<accession>A0A0K0FZL4</accession>
<evidence type="ECO:0000313" key="3">
    <source>
        <dbReference type="WBParaSite" id="SVE_1789300.1"/>
    </source>
</evidence>
<keyword evidence="2" id="KW-1185">Reference proteome</keyword>
<feature type="region of interest" description="Disordered" evidence="1">
    <location>
        <begin position="389"/>
        <end position="426"/>
    </location>
</feature>
<dbReference type="STRING" id="75913.A0A0K0FZL4"/>
<dbReference type="AlphaFoldDB" id="A0A0K0FZL4"/>
<reference evidence="3" key="2">
    <citation type="submission" date="2015-08" db="UniProtKB">
        <authorList>
            <consortium name="WormBaseParasite"/>
        </authorList>
    </citation>
    <scope>IDENTIFICATION</scope>
</reference>
<dbReference type="PANTHER" id="PTHR21439">
    <property type="entry name" value="OXIDORED-NITRO DOMAIN-CONTAINING PROTEIN"/>
    <property type="match status" value="1"/>
</dbReference>
<protein>
    <submittedName>
        <fullName evidence="3">Protein OSCP1 (inferred by orthology to a human protein)</fullName>
    </submittedName>
</protein>
<dbReference type="Pfam" id="PF10188">
    <property type="entry name" value="Oscp1"/>
    <property type="match status" value="1"/>
</dbReference>
<proteinExistence type="predicted"/>
<sequence>MALNVMPIMVINMAGEMIYVLEQRLKCFFFKAQSVEEEKSSKVLCDIIGTLTNKEFMEQLFKPQELYEKTKMRHFFETLVHSSIMRLNISSMDKLYALMTMTFKYQIIKCVDAQHLVLVTLNHLDEMMNIAKNNDGVKQQLEEVYDRVLITYKNLKPWEYYMIRNCLLNYFVDFKIRIALLLKINKQKENGSFNIFNNDEIVTLPPGGNCPGSVKYFDKGINNKIVNFEVPYSYEPSLNNGCYDKYPTNRGTDLGLNLYRENGETFKNFGPNKGHIATGGKKGAQKNVIPEGDEIKLLNELITSNRQKENDSNDNFNLSLFEDDIDDVLFENVKKPSKSNEENITKQSVSNKKSLVTAMNELNMERNDKKELDNSEKGKHLLALMDEAALTTKKKGTSRSSSAKRISDKNENIRARSSSTKRRLPK</sequence>
<dbReference type="WBParaSite" id="SVE_1789300.1">
    <property type="protein sequence ID" value="SVE_1789300.1"/>
    <property type="gene ID" value="SVE_1789300"/>
</dbReference>
<reference evidence="2" key="1">
    <citation type="submission" date="2014-07" db="EMBL/GenBank/DDBJ databases">
        <authorList>
            <person name="Martin A.A"/>
            <person name="De Silva N."/>
        </authorList>
    </citation>
    <scope>NUCLEOTIDE SEQUENCE</scope>
</reference>
<organism evidence="2 3">
    <name type="scientific">Strongyloides venezuelensis</name>
    <name type="common">Threadworm</name>
    <dbReference type="NCBI Taxonomy" id="75913"/>
    <lineage>
        <taxon>Eukaryota</taxon>
        <taxon>Metazoa</taxon>
        <taxon>Ecdysozoa</taxon>
        <taxon>Nematoda</taxon>
        <taxon>Chromadorea</taxon>
        <taxon>Rhabditida</taxon>
        <taxon>Tylenchina</taxon>
        <taxon>Panagrolaimomorpha</taxon>
        <taxon>Strongyloidoidea</taxon>
        <taxon>Strongyloididae</taxon>
        <taxon>Strongyloides</taxon>
    </lineage>
</organism>
<feature type="compositionally biased region" description="Basic and acidic residues" evidence="1">
    <location>
        <begin position="405"/>
        <end position="414"/>
    </location>
</feature>
<dbReference type="GO" id="GO:0005737">
    <property type="term" value="C:cytoplasm"/>
    <property type="evidence" value="ECO:0007669"/>
    <property type="project" value="TreeGrafter"/>
</dbReference>
<dbReference type="GO" id="GO:0005886">
    <property type="term" value="C:plasma membrane"/>
    <property type="evidence" value="ECO:0007669"/>
    <property type="project" value="TreeGrafter"/>
</dbReference>
<evidence type="ECO:0000256" key="1">
    <source>
        <dbReference type="SAM" id="MobiDB-lite"/>
    </source>
</evidence>
<dbReference type="Proteomes" id="UP000035680">
    <property type="component" value="Unassembled WGS sequence"/>
</dbReference>
<name>A0A0K0FZL4_STRVS</name>